<keyword evidence="4" id="KW-1185">Reference proteome</keyword>
<dbReference type="OMA" id="SVDMIQR"/>
<feature type="coiled-coil region" evidence="1">
    <location>
        <begin position="87"/>
        <end position="114"/>
    </location>
</feature>
<dbReference type="EnsemblPlants" id="Kaladp0020s0133.1.v1.1">
    <property type="protein sequence ID" value="Kaladp0020s0133.1.v1.1"/>
    <property type="gene ID" value="Kaladp0020s0133.v1.1"/>
</dbReference>
<name>A0A7N0T387_KALFE</name>
<reference evidence="3" key="1">
    <citation type="submission" date="2021-01" db="UniProtKB">
        <authorList>
            <consortium name="EnsemblPlants"/>
        </authorList>
    </citation>
    <scope>IDENTIFICATION</scope>
</reference>
<sequence length="640" mass="72756">MNGDGVSWGSSLKPLMRSMEANQAPRHKRSFSDVPDLKLGEDVKECIFAAPPLRRKPGMGHDKCSPGSWEKPACGPEVGAQDQQKPAEDLIKEIATLEMQVAQLEQHLLSLYRKKFDQQVEPNSARFLPEEVWRGVRERRRDDKLDYSGRFADPRMVGKSKEFQSARFMSEQRGRGGIWTAGDDKMNYSSRHADHRISSIVKNLEMEFNSARFFPELRGGGAKTEKDMTVDLSNLEEPPVKKGAEKWGEQKILDSSINRTNSSLSQHLAAKYSTIQRIVAEAAQSEHSLPLSMFEAQDATLGASFNAADSRRIETVPETPNWLSEEMVRCISAVYCKLADPPLSNQDRWASPFSFSSAAGEFSPEDHSLGSHLENSFFTEKSRFSGTHCTMIEVKQICQDGEKLKDADHTLLRFRALVLRLDKADPRKLKHRQKLAFWINVHNALVMHAFLVYGIPQNSLKRMSLVLKAAYNVGGQTVNVEMIQRSLLGCRLPRPGQWLQSLLFPKTKFKASDPRRLFAIDHVEPLLHFALCSGSHSDPAVRVYTPMRVYQELEAAKDDYIQLELRIVKEQKILLPRTVELFAKDCDLNAAGLAELLEPFLPTSLRKSIKQKHRVKLWRSIRWIPHDFAFRYLFSRELAP</sequence>
<organism evidence="3 4">
    <name type="scientific">Kalanchoe fedtschenkoi</name>
    <name type="common">Lavender scallops</name>
    <name type="synonym">South American air plant</name>
    <dbReference type="NCBI Taxonomy" id="63787"/>
    <lineage>
        <taxon>Eukaryota</taxon>
        <taxon>Viridiplantae</taxon>
        <taxon>Streptophyta</taxon>
        <taxon>Embryophyta</taxon>
        <taxon>Tracheophyta</taxon>
        <taxon>Spermatophyta</taxon>
        <taxon>Magnoliopsida</taxon>
        <taxon>eudicotyledons</taxon>
        <taxon>Gunneridae</taxon>
        <taxon>Pentapetalae</taxon>
        <taxon>Saxifragales</taxon>
        <taxon>Crassulaceae</taxon>
        <taxon>Kalanchoe</taxon>
    </lineage>
</organism>
<feature type="domain" description="DUF547" evidence="2">
    <location>
        <begin position="427"/>
        <end position="561"/>
    </location>
</feature>
<dbReference type="Pfam" id="PF04784">
    <property type="entry name" value="DUF547"/>
    <property type="match status" value="1"/>
</dbReference>
<keyword evidence="1" id="KW-0175">Coiled coil</keyword>
<protein>
    <recommendedName>
        <fullName evidence="2">DUF547 domain-containing protein</fullName>
    </recommendedName>
</protein>
<dbReference type="InterPro" id="IPR006869">
    <property type="entry name" value="DUF547"/>
</dbReference>
<dbReference type="PANTHER" id="PTHR23054">
    <property type="entry name" value="TERNARY COMPLEX FACTOR MIP1, LEUCINE-ZIPPER-RELATED"/>
    <property type="match status" value="1"/>
</dbReference>
<dbReference type="Proteomes" id="UP000594263">
    <property type="component" value="Unplaced"/>
</dbReference>
<dbReference type="PANTHER" id="PTHR23054:SF20">
    <property type="entry name" value="DUF547 DOMAIN-CONTAINING PROTEIN"/>
    <property type="match status" value="1"/>
</dbReference>
<evidence type="ECO:0000313" key="4">
    <source>
        <dbReference type="Proteomes" id="UP000594263"/>
    </source>
</evidence>
<dbReference type="Gramene" id="Kaladp0020s0133.1.v1.1">
    <property type="protein sequence ID" value="Kaladp0020s0133.1.v1.1"/>
    <property type="gene ID" value="Kaladp0020s0133.v1.1"/>
</dbReference>
<evidence type="ECO:0000259" key="2">
    <source>
        <dbReference type="Pfam" id="PF04784"/>
    </source>
</evidence>
<evidence type="ECO:0000256" key="1">
    <source>
        <dbReference type="SAM" id="Coils"/>
    </source>
</evidence>
<dbReference type="AlphaFoldDB" id="A0A7N0T387"/>
<proteinExistence type="predicted"/>
<evidence type="ECO:0000313" key="3">
    <source>
        <dbReference type="EnsemblPlants" id="Kaladp0020s0133.1.v1.1"/>
    </source>
</evidence>
<accession>A0A7N0T387</accession>